<sequence>MDDRQYAEYDDGSREGVKYEYLSETEALQEQWKKINELPNKEAWPFSSGMLALSLNASLSGLVAMSFYRRMMRVTTGVVVSTLPMAVVPFITTAAMWHTFVNIPILLGKIDCPVCVQIRGATLNLAVGAIYPTLLAAPLVASVAIRSKTMEPPHKKGLLGMWKWYTKMNKHMKVRFLTIAFYQTVLGGYVSTKAYKAYKNMGSFFEPAEKPRYDEKMY</sequence>
<dbReference type="Proteomes" id="UP000694865">
    <property type="component" value="Unplaced"/>
</dbReference>
<dbReference type="PANTHER" id="PTHR16296">
    <property type="entry name" value="UNCHARACTERIZED HYPOTHALAMUS PROTEIN HT007"/>
    <property type="match status" value="1"/>
</dbReference>
<evidence type="ECO:0000313" key="7">
    <source>
        <dbReference type="Proteomes" id="UP000694865"/>
    </source>
</evidence>
<evidence type="ECO:0000313" key="8">
    <source>
        <dbReference type="RefSeq" id="XP_006825391.1"/>
    </source>
</evidence>
<dbReference type="InterPro" id="IPR009801">
    <property type="entry name" value="TMEM126"/>
</dbReference>
<dbReference type="Pfam" id="PF07114">
    <property type="entry name" value="TMEM126"/>
    <property type="match status" value="1"/>
</dbReference>
<feature type="transmembrane region" description="Helical" evidence="6">
    <location>
        <begin position="77"/>
        <end position="101"/>
    </location>
</feature>
<evidence type="ECO:0000256" key="1">
    <source>
        <dbReference type="ARBA" id="ARBA00004225"/>
    </source>
</evidence>
<comment type="subcellular location">
    <subcellularLocation>
        <location evidence="1">Mitochondrion membrane</location>
        <topology evidence="1">Multi-pass membrane protein</topology>
    </subcellularLocation>
</comment>
<accession>A0ABM0MZF0</accession>
<evidence type="ECO:0000256" key="2">
    <source>
        <dbReference type="ARBA" id="ARBA00022692"/>
    </source>
</evidence>
<reference evidence="8" key="1">
    <citation type="submission" date="2025-08" db="UniProtKB">
        <authorList>
            <consortium name="RefSeq"/>
        </authorList>
    </citation>
    <scope>IDENTIFICATION</scope>
    <source>
        <tissue evidence="8">Testes</tissue>
    </source>
</reference>
<keyword evidence="5 6" id="KW-0472">Membrane</keyword>
<organism evidence="7 8">
    <name type="scientific">Saccoglossus kowalevskii</name>
    <name type="common">Acorn worm</name>
    <dbReference type="NCBI Taxonomy" id="10224"/>
    <lineage>
        <taxon>Eukaryota</taxon>
        <taxon>Metazoa</taxon>
        <taxon>Hemichordata</taxon>
        <taxon>Enteropneusta</taxon>
        <taxon>Harrimaniidae</taxon>
        <taxon>Saccoglossus</taxon>
    </lineage>
</organism>
<keyword evidence="3 6" id="KW-1133">Transmembrane helix</keyword>
<feature type="transmembrane region" description="Helical" evidence="6">
    <location>
        <begin position="43"/>
        <end position="65"/>
    </location>
</feature>
<keyword evidence="4" id="KW-0496">Mitochondrion</keyword>
<proteinExistence type="predicted"/>
<name>A0ABM0MZF0_SACKO</name>
<protein>
    <submittedName>
        <fullName evidence="8">Transmembrane protein 126A-like</fullName>
    </submittedName>
</protein>
<keyword evidence="7" id="KW-1185">Reference proteome</keyword>
<evidence type="ECO:0000256" key="3">
    <source>
        <dbReference type="ARBA" id="ARBA00022989"/>
    </source>
</evidence>
<evidence type="ECO:0000256" key="4">
    <source>
        <dbReference type="ARBA" id="ARBA00023128"/>
    </source>
</evidence>
<evidence type="ECO:0000256" key="6">
    <source>
        <dbReference type="SAM" id="Phobius"/>
    </source>
</evidence>
<gene>
    <name evidence="8" type="primary">LOC100374805</name>
</gene>
<evidence type="ECO:0000256" key="5">
    <source>
        <dbReference type="ARBA" id="ARBA00023136"/>
    </source>
</evidence>
<dbReference type="RefSeq" id="XP_006825391.1">
    <property type="nucleotide sequence ID" value="XM_006825328.1"/>
</dbReference>
<dbReference type="PANTHER" id="PTHR16296:SF2">
    <property type="entry name" value="TRANSMEMBRANE PROTEIN 126A"/>
    <property type="match status" value="1"/>
</dbReference>
<dbReference type="GeneID" id="100374805"/>
<keyword evidence="2 6" id="KW-0812">Transmembrane</keyword>
<feature type="transmembrane region" description="Helical" evidence="6">
    <location>
        <begin position="121"/>
        <end position="145"/>
    </location>
</feature>